<gene>
    <name evidence="2" type="ORF">O3M35_001655</name>
</gene>
<keyword evidence="1" id="KW-1133">Transmembrane helix</keyword>
<evidence type="ECO:0000313" key="3">
    <source>
        <dbReference type="Proteomes" id="UP001461498"/>
    </source>
</evidence>
<sequence>MEAGRCIEPRTVLLLITVFTTALTSALLCTSIMTDHWEHIQWNKEQVIELTAQGNISEDHIFKPHGQHASIEWHLDGRVSHISLRKLTNLGEVGREVAGLYLIPMHGGIWTLCPALPGNHFISLL</sequence>
<evidence type="ECO:0000313" key="2">
    <source>
        <dbReference type="EMBL" id="KAK9500377.1"/>
    </source>
</evidence>
<comment type="caution">
    <text evidence="2">The sequence shown here is derived from an EMBL/GenBank/DDBJ whole genome shotgun (WGS) entry which is preliminary data.</text>
</comment>
<keyword evidence="1" id="KW-0472">Membrane</keyword>
<keyword evidence="1" id="KW-0812">Transmembrane</keyword>
<accession>A0AAW1CPW6</accession>
<feature type="transmembrane region" description="Helical" evidence="1">
    <location>
        <begin position="12"/>
        <end position="33"/>
    </location>
</feature>
<proteinExistence type="predicted"/>
<dbReference type="Proteomes" id="UP001461498">
    <property type="component" value="Unassembled WGS sequence"/>
</dbReference>
<reference evidence="2 3" key="1">
    <citation type="submission" date="2022-12" db="EMBL/GenBank/DDBJ databases">
        <title>Chromosome-level genome assembly of true bugs.</title>
        <authorList>
            <person name="Ma L."/>
            <person name="Li H."/>
        </authorList>
    </citation>
    <scope>NUCLEOTIDE SEQUENCE [LARGE SCALE GENOMIC DNA]</scope>
    <source>
        <strain evidence="2">Lab_2022b</strain>
    </source>
</reference>
<keyword evidence="3" id="KW-1185">Reference proteome</keyword>
<protein>
    <submittedName>
        <fullName evidence="2">Uncharacterized protein</fullName>
    </submittedName>
</protein>
<dbReference type="EMBL" id="JAPXFL010000010">
    <property type="protein sequence ID" value="KAK9500377.1"/>
    <property type="molecule type" value="Genomic_DNA"/>
</dbReference>
<organism evidence="2 3">
    <name type="scientific">Rhynocoris fuscipes</name>
    <dbReference type="NCBI Taxonomy" id="488301"/>
    <lineage>
        <taxon>Eukaryota</taxon>
        <taxon>Metazoa</taxon>
        <taxon>Ecdysozoa</taxon>
        <taxon>Arthropoda</taxon>
        <taxon>Hexapoda</taxon>
        <taxon>Insecta</taxon>
        <taxon>Pterygota</taxon>
        <taxon>Neoptera</taxon>
        <taxon>Paraneoptera</taxon>
        <taxon>Hemiptera</taxon>
        <taxon>Heteroptera</taxon>
        <taxon>Panheteroptera</taxon>
        <taxon>Cimicomorpha</taxon>
        <taxon>Reduviidae</taxon>
        <taxon>Harpactorinae</taxon>
        <taxon>Harpactorini</taxon>
        <taxon>Rhynocoris</taxon>
    </lineage>
</organism>
<name>A0AAW1CPW6_9HEMI</name>
<evidence type="ECO:0000256" key="1">
    <source>
        <dbReference type="SAM" id="Phobius"/>
    </source>
</evidence>
<dbReference type="AlphaFoldDB" id="A0AAW1CPW6"/>